<keyword evidence="2" id="KW-1185">Reference proteome</keyword>
<protein>
    <submittedName>
        <fullName evidence="1">LPS export ABC transporter periplasmic protein LptC</fullName>
    </submittedName>
</protein>
<evidence type="ECO:0000313" key="2">
    <source>
        <dbReference type="Proteomes" id="UP000282977"/>
    </source>
</evidence>
<dbReference type="AlphaFoldDB" id="A0A437JDB7"/>
<dbReference type="Gene3D" id="2.60.450.10">
    <property type="entry name" value="Lipopolysaccharide (LPS) transport protein A like domain"/>
    <property type="match status" value="1"/>
</dbReference>
<name>A0A437JDB7_9SPHN</name>
<gene>
    <name evidence="1" type="primary">lptC</name>
    <name evidence="1" type="ORF">ENE74_04755</name>
</gene>
<sequence>MSFQADQQRTSRQSWAIPGGSHDRLIGALKNALPVLVGVLSAFLATAPFTSVGDVSFVLDKNKVAVAKERMRVTEALYRGEDSSGQRFSLRAGSAVQKSSREPIVHLQDLSARILLSDGPAVLTAQRGRYDMDSERVMIDGAVQFQAAGGYRLTTRDVGIDLKTRQMRSAGRVDGRMPIGTFSGDRLEADLGARTVTLNGRARLRIDQNGLKGRSR</sequence>
<dbReference type="InterPro" id="IPR026265">
    <property type="entry name" value="LptC"/>
</dbReference>
<dbReference type="Pfam" id="PF06835">
    <property type="entry name" value="LptC"/>
    <property type="match status" value="1"/>
</dbReference>
<dbReference type="OrthoDB" id="7423492at2"/>
<dbReference type="GO" id="GO:0015221">
    <property type="term" value="F:lipopolysaccharide transmembrane transporter activity"/>
    <property type="evidence" value="ECO:0007669"/>
    <property type="project" value="InterPro"/>
</dbReference>
<evidence type="ECO:0000313" key="1">
    <source>
        <dbReference type="EMBL" id="RVT43897.1"/>
    </source>
</evidence>
<dbReference type="NCBIfam" id="TIGR04409">
    <property type="entry name" value="LptC_YrbK"/>
    <property type="match status" value="1"/>
</dbReference>
<accession>A0A437JDB7</accession>
<dbReference type="GO" id="GO:0005886">
    <property type="term" value="C:plasma membrane"/>
    <property type="evidence" value="ECO:0007669"/>
    <property type="project" value="InterPro"/>
</dbReference>
<comment type="caution">
    <text evidence="1">The sequence shown here is derived from an EMBL/GenBank/DDBJ whole genome shotgun (WGS) entry which is preliminary data.</text>
</comment>
<dbReference type="Proteomes" id="UP000282977">
    <property type="component" value="Unassembled WGS sequence"/>
</dbReference>
<dbReference type="EMBL" id="RZUL01000001">
    <property type="protein sequence ID" value="RVT43897.1"/>
    <property type="molecule type" value="Genomic_DNA"/>
</dbReference>
<reference evidence="1 2" key="1">
    <citation type="submission" date="2019-01" db="EMBL/GenBank/DDBJ databases">
        <authorList>
            <person name="Chen W.-M."/>
        </authorList>
    </citation>
    <scope>NUCLEOTIDE SEQUENCE [LARGE SCALE GENOMIC DNA]</scope>
    <source>
        <strain evidence="1 2">TLA-22</strain>
    </source>
</reference>
<dbReference type="RefSeq" id="WP_127689432.1">
    <property type="nucleotide sequence ID" value="NZ_RZUL01000001.1"/>
</dbReference>
<organism evidence="1 2">
    <name type="scientific">Sphingobium algorifonticola</name>
    <dbReference type="NCBI Taxonomy" id="2008318"/>
    <lineage>
        <taxon>Bacteria</taxon>
        <taxon>Pseudomonadati</taxon>
        <taxon>Pseudomonadota</taxon>
        <taxon>Alphaproteobacteria</taxon>
        <taxon>Sphingomonadales</taxon>
        <taxon>Sphingomonadaceae</taxon>
        <taxon>Sphingobium</taxon>
    </lineage>
</organism>
<dbReference type="InterPro" id="IPR010664">
    <property type="entry name" value="LipoPS_assembly_LptC-rel"/>
</dbReference>
<proteinExistence type="predicted"/>